<dbReference type="RefSeq" id="WP_229639851.1">
    <property type="nucleotide sequence ID" value="NZ_JADWDC010000013.1"/>
</dbReference>
<reference evidence="4" key="1">
    <citation type="journal article" date="2021" name="Antonie Van Leeuwenhoek">
        <title>Draft genome and description of Waterburya agarophytonicola gen. nov. sp. nov. (Pleurocapsales, Cyanobacteria): a seaweed symbiont.</title>
        <authorList>
            <person name="Bonthond G."/>
            <person name="Shalygin S."/>
            <person name="Bayer T."/>
            <person name="Weinberger F."/>
        </authorList>
    </citation>
    <scope>NUCLEOTIDE SEQUENCE</scope>
    <source>
        <strain evidence="4">KI4</strain>
    </source>
</reference>
<keyword evidence="5" id="KW-1185">Reference proteome</keyword>
<dbReference type="GO" id="GO:0009103">
    <property type="term" value="P:lipopolysaccharide biosynthetic process"/>
    <property type="evidence" value="ECO:0007669"/>
    <property type="project" value="TreeGrafter"/>
</dbReference>
<evidence type="ECO:0000256" key="1">
    <source>
        <dbReference type="ARBA" id="ARBA00022679"/>
    </source>
</evidence>
<dbReference type="Gene3D" id="3.40.50.2000">
    <property type="entry name" value="Glycogen Phosphorylase B"/>
    <property type="match status" value="2"/>
</dbReference>
<comment type="caution">
    <text evidence="4">The sequence shown here is derived from an EMBL/GenBank/DDBJ whole genome shotgun (WGS) entry which is preliminary data.</text>
</comment>
<dbReference type="SUPFAM" id="SSF53756">
    <property type="entry name" value="UDP-Glycosyltransferase/glycogen phosphorylase"/>
    <property type="match status" value="1"/>
</dbReference>
<dbReference type="Proteomes" id="UP000729733">
    <property type="component" value="Unassembled WGS sequence"/>
</dbReference>
<dbReference type="PANTHER" id="PTHR46401:SF2">
    <property type="entry name" value="GLYCOSYLTRANSFERASE WBBK-RELATED"/>
    <property type="match status" value="1"/>
</dbReference>
<dbReference type="AlphaFoldDB" id="A0A964BQQ9"/>
<gene>
    <name evidence="4" type="ORF">I4641_07460</name>
</gene>
<feature type="domain" description="Glycosyl transferase family 1" evidence="2">
    <location>
        <begin position="195"/>
        <end position="351"/>
    </location>
</feature>
<dbReference type="CDD" id="cd03801">
    <property type="entry name" value="GT4_PimA-like"/>
    <property type="match status" value="1"/>
</dbReference>
<dbReference type="GO" id="GO:0016757">
    <property type="term" value="F:glycosyltransferase activity"/>
    <property type="evidence" value="ECO:0007669"/>
    <property type="project" value="InterPro"/>
</dbReference>
<evidence type="ECO:0000259" key="2">
    <source>
        <dbReference type="Pfam" id="PF00534"/>
    </source>
</evidence>
<feature type="domain" description="Glycosyltransferase subfamily 4-like N-terminal" evidence="3">
    <location>
        <begin position="18"/>
        <end position="174"/>
    </location>
</feature>
<dbReference type="Pfam" id="PF00534">
    <property type="entry name" value="Glycos_transf_1"/>
    <property type="match status" value="1"/>
</dbReference>
<organism evidence="4 5">
    <name type="scientific">Waterburya agarophytonicola KI4</name>
    <dbReference type="NCBI Taxonomy" id="2874699"/>
    <lineage>
        <taxon>Bacteria</taxon>
        <taxon>Bacillati</taxon>
        <taxon>Cyanobacteriota</taxon>
        <taxon>Cyanophyceae</taxon>
        <taxon>Pleurocapsales</taxon>
        <taxon>Hyellaceae</taxon>
        <taxon>Waterburya</taxon>
        <taxon>Waterburya agarophytonicola</taxon>
    </lineage>
</organism>
<evidence type="ECO:0000313" key="4">
    <source>
        <dbReference type="EMBL" id="MCC0176813.1"/>
    </source>
</evidence>
<dbReference type="Pfam" id="PF13439">
    <property type="entry name" value="Glyco_transf_4"/>
    <property type="match status" value="1"/>
</dbReference>
<proteinExistence type="predicted"/>
<accession>A0A964BQQ9</accession>
<protein>
    <submittedName>
        <fullName evidence="4">Glycosyltransferase family 4 protein</fullName>
    </submittedName>
</protein>
<dbReference type="InterPro" id="IPR028098">
    <property type="entry name" value="Glyco_trans_4-like_N"/>
</dbReference>
<dbReference type="EMBL" id="JADWDC010000013">
    <property type="protein sequence ID" value="MCC0176813.1"/>
    <property type="molecule type" value="Genomic_DNA"/>
</dbReference>
<evidence type="ECO:0000313" key="5">
    <source>
        <dbReference type="Proteomes" id="UP000729733"/>
    </source>
</evidence>
<keyword evidence="1" id="KW-0808">Transferase</keyword>
<evidence type="ECO:0000259" key="3">
    <source>
        <dbReference type="Pfam" id="PF13439"/>
    </source>
</evidence>
<sequence>MKIAVIGVKGIPSNQGEIERYCQEFYPRIAARGHQVDLFVEPKSDRQPWFSVGYYHKVRIIALASLPRKHISFWLNSALSTIWASLGKYDVIHIHGTKAAWFAWFPQLFSESKIVVTSHQLDCDRAKRCKVFRWLLPWIERTAIENADEVVVVSKALGEYFQQKYNIRPRYIPNAPGSYAETDLQFSYGKSLGLTPKRYILYLGTLNPENKPDLLLQAFQKLEPLGWKLMIAGEIGDSMQYAIELLALAKQNQNIIFTNEIRGKHLAEIVKGAGLLVAPTDALDLGLPLALLQAMREKIPVLASDRAVHQELIGKDRGLLFESGKLDSLEQQLQYALSEPSVLTTMTQKAQTYVAINHNWDRVTYGNLSLYLKITAKICSQSIQHNA</sequence>
<dbReference type="InterPro" id="IPR001296">
    <property type="entry name" value="Glyco_trans_1"/>
</dbReference>
<name>A0A964BQQ9_9CYAN</name>
<dbReference type="PANTHER" id="PTHR46401">
    <property type="entry name" value="GLYCOSYLTRANSFERASE WBBK-RELATED"/>
    <property type="match status" value="1"/>
</dbReference>